<dbReference type="GO" id="GO:0005886">
    <property type="term" value="C:plasma membrane"/>
    <property type="evidence" value="ECO:0007669"/>
    <property type="project" value="UniProtKB-SubCell"/>
</dbReference>
<dbReference type="GO" id="GO:0051073">
    <property type="term" value="F:adenosylcobinamide-GDP ribazoletransferase activity"/>
    <property type="evidence" value="ECO:0007669"/>
    <property type="project" value="UniProtKB-UniRule"/>
</dbReference>
<evidence type="ECO:0000256" key="15">
    <source>
        <dbReference type="ARBA" id="ARBA00032605"/>
    </source>
</evidence>
<keyword evidence="8 19" id="KW-0169">Cobalamin biosynthesis</keyword>
<keyword evidence="12 19" id="KW-1133">Transmembrane helix</keyword>
<evidence type="ECO:0000256" key="19">
    <source>
        <dbReference type="HAMAP-Rule" id="MF_00719"/>
    </source>
</evidence>
<feature type="transmembrane region" description="Helical" evidence="19">
    <location>
        <begin position="144"/>
        <end position="167"/>
    </location>
</feature>
<keyword evidence="13 19" id="KW-0472">Membrane</keyword>
<evidence type="ECO:0000256" key="3">
    <source>
        <dbReference type="ARBA" id="ARBA00004663"/>
    </source>
</evidence>
<evidence type="ECO:0000256" key="14">
    <source>
        <dbReference type="ARBA" id="ARBA00025228"/>
    </source>
</evidence>
<evidence type="ECO:0000256" key="10">
    <source>
        <dbReference type="ARBA" id="ARBA00022692"/>
    </source>
</evidence>
<evidence type="ECO:0000256" key="7">
    <source>
        <dbReference type="ARBA" id="ARBA00022475"/>
    </source>
</evidence>
<evidence type="ECO:0000256" key="16">
    <source>
        <dbReference type="ARBA" id="ARBA00032853"/>
    </source>
</evidence>
<feature type="transmembrane region" description="Helical" evidence="19">
    <location>
        <begin position="114"/>
        <end position="132"/>
    </location>
</feature>
<dbReference type="Pfam" id="PF02654">
    <property type="entry name" value="CobS"/>
    <property type="match status" value="1"/>
</dbReference>
<dbReference type="PANTHER" id="PTHR34148:SF1">
    <property type="entry name" value="ADENOSYLCOBINAMIDE-GDP RIBAZOLETRANSFERASE"/>
    <property type="match status" value="1"/>
</dbReference>
<evidence type="ECO:0000256" key="11">
    <source>
        <dbReference type="ARBA" id="ARBA00022842"/>
    </source>
</evidence>
<comment type="caution">
    <text evidence="20">The sequence shown here is derived from an EMBL/GenBank/DDBJ whole genome shotgun (WGS) entry which is preliminary data.</text>
</comment>
<proteinExistence type="inferred from homology"/>
<sequence>MGSWLKTQAQLFLLAVSFFSRIPIPSNTPYSSQRMNRAGRYFALVGALLGLLCASVYFFLNMIFASDVAVFFTMCFSLLLTGAFHEDGLADMADGVGGGMTVEKRLSIMKDSRLGTYGVTTLVMALLGKFLLLSNLAQWTSLFMVWITAYTVSRSVAASLISALPYVSDADNSKSKPLASSQTGPELTFLVLCGLMPLIVWPWQVAASLILVAALFRFAFKNWLKRRLGGFTGDCLGAAQQIMELCCYVVLLVGLSTVQV</sequence>
<organism evidence="20 21">
    <name type="scientific">Vibrio gelatinilyticus</name>
    <dbReference type="NCBI Taxonomy" id="2893468"/>
    <lineage>
        <taxon>Bacteria</taxon>
        <taxon>Pseudomonadati</taxon>
        <taxon>Pseudomonadota</taxon>
        <taxon>Gammaproteobacteria</taxon>
        <taxon>Vibrionales</taxon>
        <taxon>Vibrionaceae</taxon>
        <taxon>Vibrio</taxon>
    </lineage>
</organism>
<feature type="transmembrane region" description="Helical" evidence="19">
    <location>
        <begin position="41"/>
        <end position="60"/>
    </location>
</feature>
<dbReference type="PANTHER" id="PTHR34148">
    <property type="entry name" value="ADENOSYLCOBINAMIDE-GDP RIBAZOLETRANSFERASE"/>
    <property type="match status" value="1"/>
</dbReference>
<name>A0A9X1W9S3_9VIBR</name>
<comment type="subcellular location">
    <subcellularLocation>
        <location evidence="2 19">Cell membrane</location>
        <topology evidence="2 19">Multi-pass membrane protein</topology>
    </subcellularLocation>
</comment>
<accession>A0A9X1W9S3</accession>
<keyword evidence="9 19" id="KW-0808">Transferase</keyword>
<gene>
    <name evidence="19" type="primary">cobS</name>
    <name evidence="20" type="ORF">LNL84_00035</name>
</gene>
<dbReference type="RefSeq" id="WP_244354049.1">
    <property type="nucleotide sequence ID" value="NZ_JAJNNZ010000001.1"/>
</dbReference>
<evidence type="ECO:0000256" key="4">
    <source>
        <dbReference type="ARBA" id="ARBA00010561"/>
    </source>
</evidence>
<dbReference type="NCBIfam" id="TIGR00317">
    <property type="entry name" value="cobS"/>
    <property type="match status" value="1"/>
</dbReference>
<evidence type="ECO:0000256" key="8">
    <source>
        <dbReference type="ARBA" id="ARBA00022573"/>
    </source>
</evidence>
<evidence type="ECO:0000256" key="2">
    <source>
        <dbReference type="ARBA" id="ARBA00004651"/>
    </source>
</evidence>
<keyword evidence="11 19" id="KW-0460">Magnesium</keyword>
<evidence type="ECO:0000313" key="20">
    <source>
        <dbReference type="EMBL" id="MCJ2375218.1"/>
    </source>
</evidence>
<evidence type="ECO:0000256" key="18">
    <source>
        <dbReference type="ARBA" id="ARBA00049504"/>
    </source>
</evidence>
<comment type="similarity">
    <text evidence="4 19">Belongs to the CobS family.</text>
</comment>
<dbReference type="AlphaFoldDB" id="A0A9X1W9S3"/>
<dbReference type="GO" id="GO:0008818">
    <property type="term" value="F:cobalamin 5'-phosphate synthase activity"/>
    <property type="evidence" value="ECO:0007669"/>
    <property type="project" value="UniProtKB-UniRule"/>
</dbReference>
<comment type="function">
    <text evidence="14 19">Joins adenosylcobinamide-GDP and alpha-ribazole to generate adenosylcobalamin (Ado-cobalamin). Also synthesizes adenosylcobalamin 5'-phosphate from adenosylcobinamide-GDP and alpha-ribazole 5'-phosphate.</text>
</comment>
<evidence type="ECO:0000256" key="12">
    <source>
        <dbReference type="ARBA" id="ARBA00022989"/>
    </source>
</evidence>
<keyword evidence="21" id="KW-1185">Reference proteome</keyword>
<evidence type="ECO:0000313" key="21">
    <source>
        <dbReference type="Proteomes" id="UP001139488"/>
    </source>
</evidence>
<keyword evidence="10 19" id="KW-0812">Transmembrane</keyword>
<comment type="cofactor">
    <cofactor evidence="1 19">
        <name>Mg(2+)</name>
        <dbReference type="ChEBI" id="CHEBI:18420"/>
    </cofactor>
</comment>
<dbReference type="GO" id="GO:0009236">
    <property type="term" value="P:cobalamin biosynthetic process"/>
    <property type="evidence" value="ECO:0007669"/>
    <property type="project" value="UniProtKB-UniRule"/>
</dbReference>
<evidence type="ECO:0000256" key="17">
    <source>
        <dbReference type="ARBA" id="ARBA00048623"/>
    </source>
</evidence>
<keyword evidence="7 19" id="KW-1003">Cell membrane</keyword>
<comment type="pathway">
    <text evidence="3 19">Cofactor biosynthesis; adenosylcobalamin biosynthesis; adenosylcobalamin from cob(II)yrinate a,c-diamide: step 7/7.</text>
</comment>
<dbReference type="HAMAP" id="MF_00719">
    <property type="entry name" value="CobS"/>
    <property type="match status" value="1"/>
</dbReference>
<evidence type="ECO:0000256" key="6">
    <source>
        <dbReference type="ARBA" id="ARBA00015850"/>
    </source>
</evidence>
<dbReference type="Proteomes" id="UP001139488">
    <property type="component" value="Unassembled WGS sequence"/>
</dbReference>
<dbReference type="EMBL" id="JAJNNZ010000001">
    <property type="protein sequence ID" value="MCJ2375218.1"/>
    <property type="molecule type" value="Genomic_DNA"/>
</dbReference>
<reference evidence="20" key="1">
    <citation type="submission" date="2021-11" db="EMBL/GenBank/DDBJ databases">
        <title>Vibrio ZSDE26 sp. nov. and Vibrio ZSDZ34 sp. nov., isolated from coastal seawater in Qingdao.</title>
        <authorList>
            <person name="Zhang P."/>
        </authorList>
    </citation>
    <scope>NUCLEOTIDE SEQUENCE</scope>
    <source>
        <strain evidence="20">ZSDZ34</strain>
    </source>
</reference>
<evidence type="ECO:0000256" key="5">
    <source>
        <dbReference type="ARBA" id="ARBA00013200"/>
    </source>
</evidence>
<dbReference type="EC" id="2.7.8.26" evidence="5 19"/>
<dbReference type="InterPro" id="IPR003805">
    <property type="entry name" value="CobS"/>
</dbReference>
<evidence type="ECO:0000256" key="13">
    <source>
        <dbReference type="ARBA" id="ARBA00023136"/>
    </source>
</evidence>
<protein>
    <recommendedName>
        <fullName evidence="6 19">Adenosylcobinamide-GDP ribazoletransferase</fullName>
        <ecNumber evidence="5 19">2.7.8.26</ecNumber>
    </recommendedName>
    <alternativeName>
        <fullName evidence="16 19">Cobalamin synthase</fullName>
    </alternativeName>
    <alternativeName>
        <fullName evidence="15 19">Cobalamin-5'-phosphate synthase</fullName>
    </alternativeName>
</protein>
<comment type="catalytic activity">
    <reaction evidence="17 19">
        <text>alpha-ribazole + adenosylcob(III)inamide-GDP = adenosylcob(III)alamin + GMP + H(+)</text>
        <dbReference type="Rhea" id="RHEA:16049"/>
        <dbReference type="ChEBI" id="CHEBI:10329"/>
        <dbReference type="ChEBI" id="CHEBI:15378"/>
        <dbReference type="ChEBI" id="CHEBI:18408"/>
        <dbReference type="ChEBI" id="CHEBI:58115"/>
        <dbReference type="ChEBI" id="CHEBI:60487"/>
        <dbReference type="EC" id="2.7.8.26"/>
    </reaction>
</comment>
<evidence type="ECO:0000256" key="1">
    <source>
        <dbReference type="ARBA" id="ARBA00001946"/>
    </source>
</evidence>
<dbReference type="NCBIfam" id="NF001277">
    <property type="entry name" value="PRK00235.1-3"/>
    <property type="match status" value="1"/>
</dbReference>
<evidence type="ECO:0000256" key="9">
    <source>
        <dbReference type="ARBA" id="ARBA00022679"/>
    </source>
</evidence>
<feature type="transmembrane region" description="Helical" evidence="19">
    <location>
        <begin position="187"/>
        <end position="220"/>
    </location>
</feature>
<comment type="catalytic activity">
    <reaction evidence="18 19">
        <text>alpha-ribazole 5'-phosphate + adenosylcob(III)inamide-GDP = adenosylcob(III)alamin 5'-phosphate + GMP + H(+)</text>
        <dbReference type="Rhea" id="RHEA:23560"/>
        <dbReference type="ChEBI" id="CHEBI:15378"/>
        <dbReference type="ChEBI" id="CHEBI:57918"/>
        <dbReference type="ChEBI" id="CHEBI:58115"/>
        <dbReference type="ChEBI" id="CHEBI:60487"/>
        <dbReference type="ChEBI" id="CHEBI:60493"/>
        <dbReference type="EC" id="2.7.8.26"/>
    </reaction>
</comment>